<reference evidence="2" key="1">
    <citation type="journal article" date="2022" name="Mol. Ecol. Resour.">
        <title>The genomes of chicory, endive, great burdock and yacon provide insights into Asteraceae palaeo-polyploidization history and plant inulin production.</title>
        <authorList>
            <person name="Fan W."/>
            <person name="Wang S."/>
            <person name="Wang H."/>
            <person name="Wang A."/>
            <person name="Jiang F."/>
            <person name="Liu H."/>
            <person name="Zhao H."/>
            <person name="Xu D."/>
            <person name="Zhang Y."/>
        </authorList>
    </citation>
    <scope>NUCLEOTIDE SEQUENCE [LARGE SCALE GENOMIC DNA]</scope>
    <source>
        <strain evidence="2">cv. Yunnan</strain>
    </source>
</reference>
<reference evidence="1 2" key="2">
    <citation type="journal article" date="2022" name="Mol. Ecol. Resour.">
        <title>The genomes of chicory, endive, great burdock and yacon provide insights into Asteraceae paleo-polyploidization history and plant inulin production.</title>
        <authorList>
            <person name="Fan W."/>
            <person name="Wang S."/>
            <person name="Wang H."/>
            <person name="Wang A."/>
            <person name="Jiang F."/>
            <person name="Liu H."/>
            <person name="Zhao H."/>
            <person name="Xu D."/>
            <person name="Zhang Y."/>
        </authorList>
    </citation>
    <scope>NUCLEOTIDE SEQUENCE [LARGE SCALE GENOMIC DNA]</scope>
    <source>
        <strain evidence="2">cv. Yunnan</strain>
        <tissue evidence="1">Leaves</tissue>
    </source>
</reference>
<dbReference type="EMBL" id="CM042035">
    <property type="protein sequence ID" value="KAI3756228.1"/>
    <property type="molecule type" value="Genomic_DNA"/>
</dbReference>
<proteinExistence type="predicted"/>
<name>A0ACB9ECA2_9ASTR</name>
<gene>
    <name evidence="1" type="ORF">L1987_56046</name>
</gene>
<evidence type="ECO:0000313" key="1">
    <source>
        <dbReference type="EMBL" id="KAI3756228.1"/>
    </source>
</evidence>
<protein>
    <submittedName>
        <fullName evidence="1">Uncharacterized protein</fullName>
    </submittedName>
</protein>
<comment type="caution">
    <text evidence="1">The sequence shown here is derived from an EMBL/GenBank/DDBJ whole genome shotgun (WGS) entry which is preliminary data.</text>
</comment>
<dbReference type="Proteomes" id="UP001056120">
    <property type="component" value="Linkage Group LG18"/>
</dbReference>
<organism evidence="1 2">
    <name type="scientific">Smallanthus sonchifolius</name>
    <dbReference type="NCBI Taxonomy" id="185202"/>
    <lineage>
        <taxon>Eukaryota</taxon>
        <taxon>Viridiplantae</taxon>
        <taxon>Streptophyta</taxon>
        <taxon>Embryophyta</taxon>
        <taxon>Tracheophyta</taxon>
        <taxon>Spermatophyta</taxon>
        <taxon>Magnoliopsida</taxon>
        <taxon>eudicotyledons</taxon>
        <taxon>Gunneridae</taxon>
        <taxon>Pentapetalae</taxon>
        <taxon>asterids</taxon>
        <taxon>campanulids</taxon>
        <taxon>Asterales</taxon>
        <taxon>Asteraceae</taxon>
        <taxon>Asteroideae</taxon>
        <taxon>Heliantheae alliance</taxon>
        <taxon>Millerieae</taxon>
        <taxon>Smallanthus</taxon>
    </lineage>
</organism>
<sequence>MKTRRSKYMWEWIYALVLGLKGMWTVSPSLLVAQTYLVSNFAGTPGYCDPLYWELGFLSKESDVYSFGVVLFEILFGRFCFEYNNGTLFNILVPTWKRCYDEKRLDEIILVGLKDQMDPELRRIADIAVPPLSYEPQSQLLMLLLKGFFVDDGKTDAHGKKKGNIKIEPDMETKLTSDFKDFIKLSKDVMQWTTNKELYILLRKGFLIDGEKWFSISKNMKKRLMIPASTFLSEQEWRCNSIPESESRFKVVTKSLINYWFTINLKVTEIEQLFSSRIEYSCHLIYKLSDDYSSIEGPVVIGIVDCSRSYVVPLSICLNPHCQPPVIGAKDHDHIKSPCKKESHAKRRKDGWMEVQIAVISTRQEEFILSVEEEKFRSMNFFGIVIEGIEFRLL</sequence>
<accession>A0ACB9ECA2</accession>
<keyword evidence="2" id="KW-1185">Reference proteome</keyword>
<evidence type="ECO:0000313" key="2">
    <source>
        <dbReference type="Proteomes" id="UP001056120"/>
    </source>
</evidence>